<proteinExistence type="inferred from homology"/>
<dbReference type="InterPro" id="IPR055170">
    <property type="entry name" value="GFO_IDH_MocA-like_dom"/>
</dbReference>
<dbReference type="Pfam" id="PF01408">
    <property type="entry name" value="GFO_IDH_MocA"/>
    <property type="match status" value="1"/>
</dbReference>
<dbReference type="Gene3D" id="3.40.50.720">
    <property type="entry name" value="NAD(P)-binding Rossmann-like Domain"/>
    <property type="match status" value="1"/>
</dbReference>
<dbReference type="InterPro" id="IPR051317">
    <property type="entry name" value="Gfo/Idh/MocA_oxidoreduct"/>
</dbReference>
<reference evidence="5" key="1">
    <citation type="submission" date="2020-10" db="EMBL/GenBank/DDBJ databases">
        <title>Connecting structure to function with the recovery of over 1000 high-quality activated sludge metagenome-assembled genomes encoding full-length rRNA genes using long-read sequencing.</title>
        <authorList>
            <person name="Singleton C.M."/>
            <person name="Petriglieri F."/>
            <person name="Kristensen J.M."/>
            <person name="Kirkegaard R.H."/>
            <person name="Michaelsen T.Y."/>
            <person name="Andersen M.H."/>
            <person name="Karst S.M."/>
            <person name="Dueholm M.S."/>
            <person name="Nielsen P.H."/>
            <person name="Albertsen M."/>
        </authorList>
    </citation>
    <scope>NUCLEOTIDE SEQUENCE</scope>
    <source>
        <strain evidence="5">Bjer_18-Q3-R1-45_BAT3C.347</strain>
    </source>
</reference>
<evidence type="ECO:0000313" key="5">
    <source>
        <dbReference type="EMBL" id="MBK6974517.1"/>
    </source>
</evidence>
<comment type="similarity">
    <text evidence="1">Belongs to the Gfo/Idh/MocA family.</text>
</comment>
<comment type="caution">
    <text evidence="5">The sequence shown here is derived from an EMBL/GenBank/DDBJ whole genome shotgun (WGS) entry which is preliminary data.</text>
</comment>
<dbReference type="PANTHER" id="PTHR43708:SF5">
    <property type="entry name" value="CONSERVED EXPRESSED OXIDOREDUCTASE (EUROFUNG)-RELATED"/>
    <property type="match status" value="1"/>
</dbReference>
<dbReference type="InterPro" id="IPR036291">
    <property type="entry name" value="NAD(P)-bd_dom_sf"/>
</dbReference>
<dbReference type="Proteomes" id="UP000807785">
    <property type="component" value="Unassembled WGS sequence"/>
</dbReference>
<dbReference type="Pfam" id="PF22725">
    <property type="entry name" value="GFO_IDH_MocA_C3"/>
    <property type="match status" value="1"/>
</dbReference>
<organism evidence="5 6">
    <name type="scientific">Candidatus Methylophosphatis roskildensis</name>
    <dbReference type="NCBI Taxonomy" id="2899263"/>
    <lineage>
        <taxon>Bacteria</taxon>
        <taxon>Pseudomonadati</taxon>
        <taxon>Pseudomonadota</taxon>
        <taxon>Betaproteobacteria</taxon>
        <taxon>Nitrosomonadales</taxon>
        <taxon>Sterolibacteriaceae</taxon>
        <taxon>Candidatus Methylophosphatis</taxon>
    </lineage>
</organism>
<evidence type="ECO:0000256" key="1">
    <source>
        <dbReference type="ARBA" id="ARBA00010928"/>
    </source>
</evidence>
<sequence length="355" mass="37737">MTDVAPLRVALIGYGSAGKTFHAPLIRSTPGLELAVVATRRAEEVARDLSAAVPVSAPLTAIARRDIDLVVIASPNDSHAPLADAALRAGKHVVVDKPFVLTLADARALAALAAQTGHVLSVFQNRRWDSDFLALKAVLEAGRVGWVAHFESRFDRFRPLVRDRWRERPESGGGIWLDLGPHLVDQALQLFGLPTRVGGQLAQLRDCALADDWCQVQLDYVGMKVTLSASVLVGGGMPRFAVHGTAGSWVKHGLDVQEDQLKAGLLPGAPDWGTDPLPARYYPGDGSDVCEPVPAGDYRQYYSAVRDAILGLGTNPVAPAQAVATMAVLETVVQAAGSGQMLPLPLTDAERAAFA</sequence>
<dbReference type="GO" id="GO:0000166">
    <property type="term" value="F:nucleotide binding"/>
    <property type="evidence" value="ECO:0007669"/>
    <property type="project" value="InterPro"/>
</dbReference>
<dbReference type="GO" id="GO:0016491">
    <property type="term" value="F:oxidoreductase activity"/>
    <property type="evidence" value="ECO:0007669"/>
    <property type="project" value="UniProtKB-KW"/>
</dbReference>
<protein>
    <submittedName>
        <fullName evidence="5">Oxidoreductase</fullName>
    </submittedName>
</protein>
<evidence type="ECO:0000259" key="4">
    <source>
        <dbReference type="Pfam" id="PF22725"/>
    </source>
</evidence>
<feature type="domain" description="Gfo/Idh/MocA-like oxidoreductase N-terminal" evidence="3">
    <location>
        <begin position="7"/>
        <end position="122"/>
    </location>
</feature>
<feature type="domain" description="GFO/IDH/MocA-like oxidoreductase" evidence="4">
    <location>
        <begin position="132"/>
        <end position="249"/>
    </location>
</feature>
<dbReference type="SUPFAM" id="SSF51735">
    <property type="entry name" value="NAD(P)-binding Rossmann-fold domains"/>
    <property type="match status" value="1"/>
</dbReference>
<accession>A0A9D7E625</accession>
<evidence type="ECO:0000259" key="3">
    <source>
        <dbReference type="Pfam" id="PF01408"/>
    </source>
</evidence>
<dbReference type="NCBIfam" id="NF008607">
    <property type="entry name" value="PRK11579.1"/>
    <property type="match status" value="1"/>
</dbReference>
<name>A0A9D7E625_9PROT</name>
<dbReference type="InterPro" id="IPR000683">
    <property type="entry name" value="Gfo/Idh/MocA-like_OxRdtase_N"/>
</dbReference>
<gene>
    <name evidence="5" type="ORF">IPH26_16765</name>
</gene>
<dbReference type="PANTHER" id="PTHR43708">
    <property type="entry name" value="CONSERVED EXPRESSED OXIDOREDUCTASE (EUROFUNG)"/>
    <property type="match status" value="1"/>
</dbReference>
<dbReference type="EMBL" id="JADJEV010000004">
    <property type="protein sequence ID" value="MBK6974517.1"/>
    <property type="molecule type" value="Genomic_DNA"/>
</dbReference>
<keyword evidence="2" id="KW-0560">Oxidoreductase</keyword>
<dbReference type="Gene3D" id="3.30.360.10">
    <property type="entry name" value="Dihydrodipicolinate Reductase, domain 2"/>
    <property type="match status" value="1"/>
</dbReference>
<dbReference type="AlphaFoldDB" id="A0A9D7E625"/>
<evidence type="ECO:0000256" key="2">
    <source>
        <dbReference type="ARBA" id="ARBA00023002"/>
    </source>
</evidence>
<evidence type="ECO:0000313" key="6">
    <source>
        <dbReference type="Proteomes" id="UP000807785"/>
    </source>
</evidence>